<dbReference type="EMBL" id="CAMKVN010001989">
    <property type="protein sequence ID" value="CAI2179102.1"/>
    <property type="molecule type" value="Genomic_DNA"/>
</dbReference>
<keyword evidence="1" id="KW-1133">Transmembrane helix</keyword>
<feature type="transmembrane region" description="Helical" evidence="1">
    <location>
        <begin position="20"/>
        <end position="41"/>
    </location>
</feature>
<dbReference type="InterPro" id="IPR012444">
    <property type="entry name" value="DUF1647"/>
</dbReference>
<keyword evidence="1" id="KW-0472">Membrane</keyword>
<reference evidence="2" key="1">
    <citation type="submission" date="2022-08" db="EMBL/GenBank/DDBJ databases">
        <authorList>
            <person name="Kallberg Y."/>
            <person name="Tangrot J."/>
            <person name="Rosling A."/>
        </authorList>
    </citation>
    <scope>NUCLEOTIDE SEQUENCE</scope>
    <source>
        <strain evidence="2">Wild A</strain>
    </source>
</reference>
<evidence type="ECO:0000256" key="1">
    <source>
        <dbReference type="SAM" id="Phobius"/>
    </source>
</evidence>
<protein>
    <submittedName>
        <fullName evidence="2">6160_t:CDS:1</fullName>
    </submittedName>
</protein>
<dbReference type="AlphaFoldDB" id="A0A9W4SRT9"/>
<dbReference type="Pfam" id="PF07801">
    <property type="entry name" value="DUF1647"/>
    <property type="match status" value="1"/>
</dbReference>
<organism evidence="2 3">
    <name type="scientific">Funneliformis geosporum</name>
    <dbReference type="NCBI Taxonomy" id="1117311"/>
    <lineage>
        <taxon>Eukaryota</taxon>
        <taxon>Fungi</taxon>
        <taxon>Fungi incertae sedis</taxon>
        <taxon>Mucoromycota</taxon>
        <taxon>Glomeromycotina</taxon>
        <taxon>Glomeromycetes</taxon>
        <taxon>Glomerales</taxon>
        <taxon>Glomeraceae</taxon>
        <taxon>Funneliformis</taxon>
    </lineage>
</organism>
<name>A0A9W4SRT9_9GLOM</name>
<sequence length="349" mass="40587">MTKRVTLVRRNSGSIRQKTIQRLQVLSLVLVIIFLAMKIYIQMFPYSIDPGNIPSCIKCMLHDADYSPSSPLESSEEMIYDIDIQPAIHPLTITDQTYEFTVITGASENHFCPMKSFLYNMKETLDGLNARIIVYDLGFSDSQRKTLKQLQKLGYLTELRSFQWSHYPSFWNITLSRGEYAWKPAMVAEVARDYPGKLVWLDSGTLVERKYFTKLTSLLKRYEGFISPRSSATMKVWTHPGVYEYYGDDQIIYDNVVNCNGASITFDTRKTKHLIDEWYKCALVKDCIAPPGSSRVNHRQDQAILTYLAAKENLFCNYRKEKFWIHTHEDGNCKEYISKFESNHQRHLL</sequence>
<comment type="caution">
    <text evidence="2">The sequence shown here is derived from an EMBL/GenBank/DDBJ whole genome shotgun (WGS) entry which is preliminary data.</text>
</comment>
<dbReference type="PANTHER" id="PTHR31389">
    <property type="entry name" value="LD39211P"/>
    <property type="match status" value="1"/>
</dbReference>
<accession>A0A9W4SRT9</accession>
<keyword evidence="1" id="KW-0812">Transmembrane</keyword>
<evidence type="ECO:0000313" key="3">
    <source>
        <dbReference type="Proteomes" id="UP001153678"/>
    </source>
</evidence>
<gene>
    <name evidence="2" type="ORF">FWILDA_LOCUS8919</name>
</gene>
<dbReference type="PANTHER" id="PTHR31389:SF4">
    <property type="entry name" value="LD39211P"/>
    <property type="match status" value="1"/>
</dbReference>
<evidence type="ECO:0000313" key="2">
    <source>
        <dbReference type="EMBL" id="CAI2179102.1"/>
    </source>
</evidence>
<dbReference type="Proteomes" id="UP001153678">
    <property type="component" value="Unassembled WGS sequence"/>
</dbReference>
<dbReference type="OrthoDB" id="5954868at2759"/>
<keyword evidence="3" id="KW-1185">Reference proteome</keyword>
<proteinExistence type="predicted"/>